<organism evidence="7 8">
    <name type="scientific">Baekduia soli</name>
    <dbReference type="NCBI Taxonomy" id="496014"/>
    <lineage>
        <taxon>Bacteria</taxon>
        <taxon>Bacillati</taxon>
        <taxon>Actinomycetota</taxon>
        <taxon>Thermoleophilia</taxon>
        <taxon>Solirubrobacterales</taxon>
        <taxon>Baekduiaceae</taxon>
        <taxon>Baekduia</taxon>
    </lineage>
</organism>
<dbReference type="EMBL" id="CP042430">
    <property type="protein sequence ID" value="QEC50549.1"/>
    <property type="molecule type" value="Genomic_DNA"/>
</dbReference>
<feature type="DNA-binding region" description="H-T-H motif" evidence="5">
    <location>
        <begin position="35"/>
        <end position="54"/>
    </location>
</feature>
<dbReference type="OrthoDB" id="3190535at2"/>
<dbReference type="Proteomes" id="UP000321805">
    <property type="component" value="Chromosome"/>
</dbReference>
<dbReference type="GO" id="GO:0000976">
    <property type="term" value="F:transcription cis-regulatory region binding"/>
    <property type="evidence" value="ECO:0007669"/>
    <property type="project" value="TreeGrafter"/>
</dbReference>
<accession>A0A5B8UBG0</accession>
<dbReference type="RefSeq" id="WP_146923293.1">
    <property type="nucleotide sequence ID" value="NZ_CP042430.1"/>
</dbReference>
<reference evidence="7 8" key="1">
    <citation type="journal article" date="2018" name="J. Microbiol.">
        <title>Baekduia soli gen. nov., sp. nov., a novel bacterium isolated from the soil of Baekdu Mountain and proposal of a novel family name, Baekduiaceae fam. nov.</title>
        <authorList>
            <person name="An D.S."/>
            <person name="Siddiqi M.Z."/>
            <person name="Kim K.H."/>
            <person name="Yu H.S."/>
            <person name="Im W.T."/>
        </authorList>
    </citation>
    <scope>NUCLEOTIDE SEQUENCE [LARGE SCALE GENOMIC DNA]</scope>
    <source>
        <strain evidence="7 8">BR7-21</strain>
    </source>
</reference>
<keyword evidence="8" id="KW-1185">Reference proteome</keyword>
<evidence type="ECO:0000313" key="7">
    <source>
        <dbReference type="EMBL" id="QEC50549.1"/>
    </source>
</evidence>
<dbReference type="SUPFAM" id="SSF48498">
    <property type="entry name" value="Tetracyclin repressor-like, C-terminal domain"/>
    <property type="match status" value="1"/>
</dbReference>
<dbReference type="Gene3D" id="1.10.357.10">
    <property type="entry name" value="Tetracycline Repressor, domain 2"/>
    <property type="match status" value="1"/>
</dbReference>
<dbReference type="InterPro" id="IPR001647">
    <property type="entry name" value="HTH_TetR"/>
</dbReference>
<proteinExistence type="predicted"/>
<dbReference type="SUPFAM" id="SSF46689">
    <property type="entry name" value="Homeodomain-like"/>
    <property type="match status" value="1"/>
</dbReference>
<dbReference type="AlphaFoldDB" id="A0A5B8UBG0"/>
<dbReference type="InterPro" id="IPR036271">
    <property type="entry name" value="Tet_transcr_reg_TetR-rel_C_sf"/>
</dbReference>
<gene>
    <name evidence="7" type="ORF">FSW04_25165</name>
</gene>
<dbReference type="InterPro" id="IPR009057">
    <property type="entry name" value="Homeodomain-like_sf"/>
</dbReference>
<evidence type="ECO:0000256" key="2">
    <source>
        <dbReference type="ARBA" id="ARBA00023015"/>
    </source>
</evidence>
<evidence type="ECO:0000256" key="5">
    <source>
        <dbReference type="PROSITE-ProRule" id="PRU00335"/>
    </source>
</evidence>
<keyword evidence="4" id="KW-0804">Transcription</keyword>
<keyword evidence="3 5" id="KW-0238">DNA-binding</keyword>
<keyword evidence="1" id="KW-0678">Repressor</keyword>
<dbReference type="PRINTS" id="PR00455">
    <property type="entry name" value="HTHTETR"/>
</dbReference>
<name>A0A5B8UBG0_9ACTN</name>
<dbReference type="Pfam" id="PF17932">
    <property type="entry name" value="TetR_C_24"/>
    <property type="match status" value="1"/>
</dbReference>
<dbReference type="InterPro" id="IPR050109">
    <property type="entry name" value="HTH-type_TetR-like_transc_reg"/>
</dbReference>
<dbReference type="Gene3D" id="1.10.10.60">
    <property type="entry name" value="Homeodomain-like"/>
    <property type="match status" value="1"/>
</dbReference>
<evidence type="ECO:0000256" key="4">
    <source>
        <dbReference type="ARBA" id="ARBA00023163"/>
    </source>
</evidence>
<dbReference type="GO" id="GO:0003700">
    <property type="term" value="F:DNA-binding transcription factor activity"/>
    <property type="evidence" value="ECO:0007669"/>
    <property type="project" value="TreeGrafter"/>
</dbReference>
<dbReference type="KEGG" id="bsol:FSW04_25165"/>
<evidence type="ECO:0000256" key="3">
    <source>
        <dbReference type="ARBA" id="ARBA00023125"/>
    </source>
</evidence>
<feature type="domain" description="HTH tetR-type" evidence="6">
    <location>
        <begin position="12"/>
        <end position="72"/>
    </location>
</feature>
<dbReference type="PANTHER" id="PTHR30055">
    <property type="entry name" value="HTH-TYPE TRANSCRIPTIONAL REGULATOR RUTR"/>
    <property type="match status" value="1"/>
</dbReference>
<dbReference type="Pfam" id="PF00440">
    <property type="entry name" value="TetR_N"/>
    <property type="match status" value="1"/>
</dbReference>
<evidence type="ECO:0000259" key="6">
    <source>
        <dbReference type="PROSITE" id="PS50977"/>
    </source>
</evidence>
<sequence>MAVARADTDRPRRRDVEVLAAATKVFYERGYADATVQDVADELGILKGSLYYYIKTKEDLLFRLLDEAHEHVETVRREAAVRDDLPPLEKLTRYVRGQVAYSVANLPRVAIYYQDVDRLSAPRLRDIHRRRKAHEVWVVDLIRLAQERGEVGADLDPELLANCMFGALIWLYRWHRPDSGKAPEDVVDHVTRYALAGITGAAVPRPGG</sequence>
<dbReference type="PANTHER" id="PTHR30055:SF175">
    <property type="entry name" value="HTH-TYPE TRANSCRIPTIONAL REPRESSOR KSTR2"/>
    <property type="match status" value="1"/>
</dbReference>
<keyword evidence="2" id="KW-0805">Transcription regulation</keyword>
<protein>
    <submittedName>
        <fullName evidence="7">TetR/AcrR family transcriptional regulator</fullName>
    </submittedName>
</protein>
<dbReference type="PROSITE" id="PS50977">
    <property type="entry name" value="HTH_TETR_2"/>
    <property type="match status" value="1"/>
</dbReference>
<evidence type="ECO:0000313" key="8">
    <source>
        <dbReference type="Proteomes" id="UP000321805"/>
    </source>
</evidence>
<dbReference type="InterPro" id="IPR041490">
    <property type="entry name" value="KstR2_TetR_C"/>
</dbReference>
<evidence type="ECO:0000256" key="1">
    <source>
        <dbReference type="ARBA" id="ARBA00022491"/>
    </source>
</evidence>